<evidence type="ECO:0000313" key="1">
    <source>
        <dbReference type="EMBL" id="MDZ5762613.1"/>
    </source>
</evidence>
<proteinExistence type="predicted"/>
<dbReference type="EMBL" id="JARGYT010000074">
    <property type="protein sequence ID" value="MDZ5762613.1"/>
    <property type="molecule type" value="Genomic_DNA"/>
</dbReference>
<organism evidence="1 2">
    <name type="scientific">Candidatus Cyrtobacter comes</name>
    <dbReference type="NCBI Taxonomy" id="675776"/>
    <lineage>
        <taxon>Bacteria</taxon>
        <taxon>Pseudomonadati</taxon>
        <taxon>Pseudomonadota</taxon>
        <taxon>Alphaproteobacteria</taxon>
        <taxon>Rickettsiales</taxon>
        <taxon>Candidatus Midichloriaceae</taxon>
        <taxon>Candidatus Cyrtobacter</taxon>
    </lineage>
</organism>
<evidence type="ECO:0008006" key="3">
    <source>
        <dbReference type="Google" id="ProtNLM"/>
    </source>
</evidence>
<evidence type="ECO:0000313" key="2">
    <source>
        <dbReference type="Proteomes" id="UP001293791"/>
    </source>
</evidence>
<sequence>MGKYILSQKENFPKGRKDLYELAIKHFLQRDFISSVHIGIAQLEFLLRDYICRKGRVDKKITKNLRDLHGIISMIEKEKYLEESKRFTIKYLFVGLKIRNKLYHGQVTDEQFQKDNSLTNHYVYICWVIIVFLQKTIG</sequence>
<dbReference type="RefSeq" id="WP_322498068.1">
    <property type="nucleotide sequence ID" value="NZ_JARGYT010000074.1"/>
</dbReference>
<comment type="caution">
    <text evidence="1">The sequence shown here is derived from an EMBL/GenBank/DDBJ whole genome shotgun (WGS) entry which is preliminary data.</text>
</comment>
<accession>A0ABU5L914</accession>
<reference evidence="1 2" key="1">
    <citation type="submission" date="2023-02" db="EMBL/GenBank/DDBJ databases">
        <title>Host association and intracellularity evolved multiple times independently in the Rickettsiales.</title>
        <authorList>
            <person name="Castelli M."/>
            <person name="Nardi T."/>
            <person name="Gammuto L."/>
            <person name="Bellinzona G."/>
            <person name="Sabaneyeva E."/>
            <person name="Potekhin A."/>
            <person name="Serra V."/>
            <person name="Petroni G."/>
            <person name="Sassera D."/>
        </authorList>
    </citation>
    <scope>NUCLEOTIDE SEQUENCE [LARGE SCALE GENOMIC DNA]</scope>
    <source>
        <strain evidence="1 2">BOD18</strain>
    </source>
</reference>
<protein>
    <recommendedName>
        <fullName evidence="3">Apea-like HEPN domain-containing protein</fullName>
    </recommendedName>
</protein>
<keyword evidence="2" id="KW-1185">Reference proteome</keyword>
<name>A0ABU5L914_9RICK</name>
<dbReference type="Proteomes" id="UP001293791">
    <property type="component" value="Unassembled WGS sequence"/>
</dbReference>
<gene>
    <name evidence="1" type="ORF">Cyrtocomes_01004</name>
</gene>